<dbReference type="EMBL" id="FOEF01000023">
    <property type="protein sequence ID" value="SEP52997.1"/>
    <property type="molecule type" value="Genomic_DNA"/>
</dbReference>
<proteinExistence type="predicted"/>
<gene>
    <name evidence="1" type="ORF">SAMN04489732_123125</name>
</gene>
<keyword evidence="2" id="KW-1185">Reference proteome</keyword>
<evidence type="ECO:0000313" key="1">
    <source>
        <dbReference type="EMBL" id="SEP52997.1"/>
    </source>
</evidence>
<protein>
    <submittedName>
        <fullName evidence="1">Uncharacterized protein</fullName>
    </submittedName>
</protein>
<accession>A0A1H8YLF3</accession>
<sequence>MSGLAEIHQLLTAVQAGLTDGRAHAERAKNLLGDARQALVDAQAKADPWLPQQLVMADEGIDHLLTRLAAADDLVSGYQSRL</sequence>
<dbReference type="OrthoDB" id="3556805at2"/>
<dbReference type="RefSeq" id="WP_091627157.1">
    <property type="nucleotide sequence ID" value="NZ_FOEF01000023.1"/>
</dbReference>
<organism evidence="1 2">
    <name type="scientific">Amycolatopsis saalfeldensis</name>
    <dbReference type="NCBI Taxonomy" id="394193"/>
    <lineage>
        <taxon>Bacteria</taxon>
        <taxon>Bacillati</taxon>
        <taxon>Actinomycetota</taxon>
        <taxon>Actinomycetes</taxon>
        <taxon>Pseudonocardiales</taxon>
        <taxon>Pseudonocardiaceae</taxon>
        <taxon>Amycolatopsis</taxon>
    </lineage>
</organism>
<dbReference type="STRING" id="394193.SAMN04489732_123125"/>
<name>A0A1H8YLF3_9PSEU</name>
<evidence type="ECO:0000313" key="2">
    <source>
        <dbReference type="Proteomes" id="UP000198582"/>
    </source>
</evidence>
<dbReference type="Proteomes" id="UP000198582">
    <property type="component" value="Unassembled WGS sequence"/>
</dbReference>
<reference evidence="1 2" key="1">
    <citation type="submission" date="2016-10" db="EMBL/GenBank/DDBJ databases">
        <authorList>
            <person name="de Groot N.N."/>
        </authorList>
    </citation>
    <scope>NUCLEOTIDE SEQUENCE [LARGE SCALE GENOMIC DNA]</scope>
    <source>
        <strain evidence="1 2">DSM 44993</strain>
    </source>
</reference>
<dbReference type="AlphaFoldDB" id="A0A1H8YLF3"/>